<dbReference type="InterPro" id="IPR001347">
    <property type="entry name" value="SIS_dom"/>
</dbReference>
<proteinExistence type="predicted"/>
<accession>A0ABX7Y1V2</accession>
<dbReference type="Gene3D" id="3.40.50.10490">
    <property type="entry name" value="Glucose-6-phosphate isomerase like protein, domain 1"/>
    <property type="match status" value="1"/>
</dbReference>
<reference evidence="2 3" key="1">
    <citation type="submission" date="2021-03" db="EMBL/GenBank/DDBJ databases">
        <title>Human Oral Microbial Genomes.</title>
        <authorList>
            <person name="Johnston C.D."/>
            <person name="Chen T."/>
            <person name="Dewhirst F.E."/>
        </authorList>
    </citation>
    <scope>NUCLEOTIDE SEQUENCE [LARGE SCALE GENOMIC DNA]</scope>
    <source>
        <strain evidence="2 3">DSMZ 100122</strain>
    </source>
</reference>
<feature type="domain" description="SIS" evidence="1">
    <location>
        <begin position="26"/>
        <end position="199"/>
    </location>
</feature>
<dbReference type="SUPFAM" id="SSF53697">
    <property type="entry name" value="SIS domain"/>
    <property type="match status" value="1"/>
</dbReference>
<keyword evidence="2" id="KW-0413">Isomerase</keyword>
<evidence type="ECO:0000313" key="3">
    <source>
        <dbReference type="Proteomes" id="UP000678513"/>
    </source>
</evidence>
<keyword evidence="3" id="KW-1185">Reference proteome</keyword>
<sequence>MSSAGSWIDGVITHNRGPIEATAARLAETHQAGGLIYTAGSGHSLAMVMETFFRAGGLAIVKPLFRPELLPLNGALRATEVEREVGIGRGLVTAAGPEPRDSVIVFSNSGRNPYPVEIAEESRRHGAAVIAFTSVEASRQSDPRATRRLYEVADIILDTWTPVGDVSRPPGEPVTSPLSTLSCCALWTEILAAVVELDPTMPLWRSANQDGNDGFNQSLTEQLRSRIPEL</sequence>
<evidence type="ECO:0000259" key="1">
    <source>
        <dbReference type="PROSITE" id="PS51464"/>
    </source>
</evidence>
<dbReference type="InterPro" id="IPR046348">
    <property type="entry name" value="SIS_dom_sf"/>
</dbReference>
<protein>
    <submittedName>
        <fullName evidence="2">Sugar isomerase domain-containing protein</fullName>
    </submittedName>
</protein>
<dbReference type="RefSeq" id="WP_212321363.1">
    <property type="nucleotide sequence ID" value="NZ_AP024463.1"/>
</dbReference>
<dbReference type="PROSITE" id="PS51464">
    <property type="entry name" value="SIS"/>
    <property type="match status" value="1"/>
</dbReference>
<dbReference type="CDD" id="cd05013">
    <property type="entry name" value="SIS_RpiR"/>
    <property type="match status" value="1"/>
</dbReference>
<dbReference type="NCBIfam" id="NF002805">
    <property type="entry name" value="PRK02947.1"/>
    <property type="match status" value="1"/>
</dbReference>
<organism evidence="2 3">
    <name type="scientific">Arachnia rubra</name>
    <dbReference type="NCBI Taxonomy" id="1547448"/>
    <lineage>
        <taxon>Bacteria</taxon>
        <taxon>Bacillati</taxon>
        <taxon>Actinomycetota</taxon>
        <taxon>Actinomycetes</taxon>
        <taxon>Propionibacteriales</taxon>
        <taxon>Propionibacteriaceae</taxon>
        <taxon>Arachnia</taxon>
    </lineage>
</organism>
<gene>
    <name evidence="2" type="ORF">J5A65_09230</name>
</gene>
<dbReference type="EMBL" id="CP072384">
    <property type="protein sequence ID" value="QUC07135.1"/>
    <property type="molecule type" value="Genomic_DNA"/>
</dbReference>
<name>A0ABX7Y1V2_9ACTN</name>
<dbReference type="Pfam" id="PF13580">
    <property type="entry name" value="SIS_2"/>
    <property type="match status" value="1"/>
</dbReference>
<dbReference type="Proteomes" id="UP000678513">
    <property type="component" value="Chromosome"/>
</dbReference>
<dbReference type="InterPro" id="IPR035472">
    <property type="entry name" value="RpiR-like_SIS"/>
</dbReference>
<dbReference type="GO" id="GO:0016853">
    <property type="term" value="F:isomerase activity"/>
    <property type="evidence" value="ECO:0007669"/>
    <property type="project" value="UniProtKB-KW"/>
</dbReference>
<evidence type="ECO:0000313" key="2">
    <source>
        <dbReference type="EMBL" id="QUC07135.1"/>
    </source>
</evidence>